<evidence type="ECO:0000313" key="4">
    <source>
        <dbReference type="EMBL" id="KEQ81392.1"/>
    </source>
</evidence>
<keyword evidence="2" id="KW-0378">Hydrolase</keyword>
<dbReference type="Pfam" id="PF08386">
    <property type="entry name" value="Abhydrolase_4"/>
    <property type="match status" value="1"/>
</dbReference>
<evidence type="ECO:0000256" key="2">
    <source>
        <dbReference type="ARBA" id="ARBA00022801"/>
    </source>
</evidence>
<gene>
    <name evidence="4" type="ORF">M438DRAFT_358102</name>
</gene>
<dbReference type="AlphaFoldDB" id="A0A074XH66"/>
<dbReference type="OrthoDB" id="425534at2759"/>
<dbReference type="InterPro" id="IPR029058">
    <property type="entry name" value="AB_hydrolase_fold"/>
</dbReference>
<name>A0A074XH66_AURPU</name>
<keyword evidence="5" id="KW-1185">Reference proteome</keyword>
<dbReference type="Proteomes" id="UP000030706">
    <property type="component" value="Unassembled WGS sequence"/>
</dbReference>
<dbReference type="GeneID" id="40749547"/>
<reference evidence="4 5" key="1">
    <citation type="journal article" date="2014" name="BMC Genomics">
        <title>Genome sequencing of four Aureobasidium pullulans varieties: biotechnological potential, stress tolerance, and description of new species.</title>
        <authorList>
            <person name="Gostin Ar C."/>
            <person name="Ohm R.A."/>
            <person name="Kogej T."/>
            <person name="Sonjak S."/>
            <person name="Turk M."/>
            <person name="Zajc J."/>
            <person name="Zalar P."/>
            <person name="Grube M."/>
            <person name="Sun H."/>
            <person name="Han J."/>
            <person name="Sharma A."/>
            <person name="Chiniquy J."/>
            <person name="Ngan C.Y."/>
            <person name="Lipzen A."/>
            <person name="Barry K."/>
            <person name="Grigoriev I.V."/>
            <person name="Gunde-Cimerman N."/>
        </authorList>
    </citation>
    <scope>NUCLEOTIDE SEQUENCE [LARGE SCALE GENOMIC DNA]</scope>
    <source>
        <strain evidence="4 5">EXF-150</strain>
    </source>
</reference>
<feature type="domain" description="Peptidase S33 tripeptidyl aminopeptidase-like C-terminal" evidence="3">
    <location>
        <begin position="443"/>
        <end position="517"/>
    </location>
</feature>
<proteinExistence type="inferred from homology"/>
<comment type="similarity">
    <text evidence="1">Belongs to the peptidase S33 family.</text>
</comment>
<evidence type="ECO:0000259" key="3">
    <source>
        <dbReference type="Pfam" id="PF08386"/>
    </source>
</evidence>
<evidence type="ECO:0000313" key="5">
    <source>
        <dbReference type="Proteomes" id="UP000030706"/>
    </source>
</evidence>
<dbReference type="GO" id="GO:0016787">
    <property type="term" value="F:hydrolase activity"/>
    <property type="evidence" value="ECO:0007669"/>
    <property type="project" value="UniProtKB-KW"/>
</dbReference>
<dbReference type="InterPro" id="IPR013595">
    <property type="entry name" value="Pept_S33_TAP-like_C"/>
</dbReference>
<dbReference type="Gene3D" id="3.40.50.1820">
    <property type="entry name" value="alpha/beta hydrolase"/>
    <property type="match status" value="1"/>
</dbReference>
<evidence type="ECO:0000256" key="1">
    <source>
        <dbReference type="ARBA" id="ARBA00010088"/>
    </source>
</evidence>
<organism evidence="4 5">
    <name type="scientific">Aureobasidium pullulans EXF-150</name>
    <dbReference type="NCBI Taxonomy" id="1043002"/>
    <lineage>
        <taxon>Eukaryota</taxon>
        <taxon>Fungi</taxon>
        <taxon>Dikarya</taxon>
        <taxon>Ascomycota</taxon>
        <taxon>Pezizomycotina</taxon>
        <taxon>Dothideomycetes</taxon>
        <taxon>Dothideomycetidae</taxon>
        <taxon>Dothideales</taxon>
        <taxon>Saccotheciaceae</taxon>
        <taxon>Aureobasidium</taxon>
    </lineage>
</organism>
<dbReference type="HOGENOM" id="CLU_013364_5_2_1"/>
<dbReference type="PANTHER" id="PTHR43248">
    <property type="entry name" value="2-SUCCINYL-6-HYDROXY-2,4-CYCLOHEXADIENE-1-CARBOXYLATE SYNTHASE"/>
    <property type="match status" value="1"/>
</dbReference>
<sequence length="517" mass="57615">MYGDFQDIPLRMELSWYPCFDKFQCAKLWVPIDHNSGLAPSSYDGPAVEMALIMLPGIGHVQNNNYSESPLILNPGGWGGSGVDMVRQIGQAMRRVVGEDRDIVSYDPRGVGFTKSTADCYTYSSIKDPIDQFDVIRGQFNRGQYAVVQESFGLVNASEGALRQQDYANRAVSQLCKRKDDLEGEDSILRYLDSQTTARDLLWLADAWVTWCGKHCAAAKAAPAVAKTSTRPGLSYLGFSYGTVLGATFATMFPDRVERIALDGVLYVQTIAEPFSVNMLEDTDKVYGMFFRYCIRAGPSQCAFAREGDDVDKLRSRTEGVLRSLREHPLVGVHPATNTPSIITWDTVQAATFGMLYSPELLFPLLAVIYDLLYRKEFEVLHASMPQLHSRSDPQTYCSTRLPTSFDSGDAQTAIRCADQRNYDRTIRKLEQRFDEMAIVSSFADVMINVDLPCNGWKISSAIQPKPLFDSEMAINASFPLLFISNSFDPITPLRNGVNMARKFTDAGLVEQEGEGH</sequence>
<protein>
    <recommendedName>
        <fullName evidence="3">Peptidase S33 tripeptidyl aminopeptidase-like C-terminal domain-containing protein</fullName>
    </recommendedName>
</protein>
<dbReference type="STRING" id="1043002.A0A074XH66"/>
<dbReference type="InterPro" id="IPR051601">
    <property type="entry name" value="Serine_prot/Carboxylest_S33"/>
</dbReference>
<accession>A0A074XH66</accession>
<dbReference type="SUPFAM" id="SSF53474">
    <property type="entry name" value="alpha/beta-Hydrolases"/>
    <property type="match status" value="1"/>
</dbReference>
<dbReference type="RefSeq" id="XP_029757579.1">
    <property type="nucleotide sequence ID" value="XM_029907241.1"/>
</dbReference>
<dbReference type="EMBL" id="KL584992">
    <property type="protein sequence ID" value="KEQ81392.1"/>
    <property type="molecule type" value="Genomic_DNA"/>
</dbReference>
<dbReference type="PANTHER" id="PTHR43248:SF25">
    <property type="entry name" value="AB HYDROLASE-1 DOMAIN-CONTAINING PROTEIN-RELATED"/>
    <property type="match status" value="1"/>
</dbReference>